<sequence length="1155" mass="129426">MSKHLFSFLSLVLIVNFATSQDLPEIIPPSPTAASLAQFADVPVSEYTGLPNITIPIYTIKSGDLSLPISLNYHGGGIKVAQEASWVGLGWSLNAGGTISRIIKGHDDLDYSSSGSPSGEDIPYIYSQDVPNWNATETELNSYYKNIVFNRHDPEPDIFFYNFGSYSGKFIVEKPTQGSNEVKGRPLDAQAVSISYFIAERIWVITDPMGIKYQFKVAETTTNYSYSTNTSISNVLANRHTLMNSGSAPYPVVTSWYIEKISSPISEHEITFEYETDIHNTKSQIRVTEVVPKNLTQQVTCSSNTSPNTSPDPSRIVYGSVDVTQDVYLNQINFSNGYVVFDTEDRIDLDTKSPSDPDPQRLKDIKVYRSTGGAPIITANLNFDYFQKNTTTAEIPDYYRLKLEGVNINDQNYQFEYNDPGSSLPSKISLGIDHWGYFNNANNNSLDLWGTTSSSVKGTLIPGITTQFQGQTISVSGANRFPNENYTKYFVLKKIILPTGGSQTFNWESNEYFGTEIIENSHTGAFPNANLTTTTSGLGNIMNTYTSDIFEITDASVRIHVNFLIQKVTNPDYIANTDEHPYVGYYKLENGSWVLHQLPYLAFNDVYGPNSGYSINLDYENITTTFTPGKYKMVLTYLDNLRVGYNWSYTEMSTTMFTGVKGGGLRIQSVELDDGNETIVKKYGYLMKDSNKSSGIAMENPVYHYISPIIGGVFYRSGNSNCAISGSYLIGNSNNLLPVSGTGDNFIGYGCVQSSYEGSTNLGETITEYYNLKPISIVSNPPPNFPTESDPKNGKPFKMTIKKSDGITVDETDYFYKIESSYRKNAPGMFVYQNPFTHLLPSDPYEYQALPPYLTFYRHNNYTDWCFLESKLNVRYDLNGNNPITTRTNYSYENDEHLQLTKTETISSKGNKIITKIIYPDDISTASTLYDNSTIEGGALSTESFNAVKRLKHPNNEINGLHRIAEAIQTSTYEDFDNDGIAEPDELLNMVRNNFKDVGNDFVLTKNIQTLNGAYNASTNLPQERIVFHNYYDNGNLKEVSKKDGTHIVYIWGYNDEYPVAKIENATYSSIENLSSFGTNFSIANGLSPTQESDLRSLSGALVTTYTYMPLVGLISSTDPKGYTIYYEYDSSNRLKRIKDEDQNILSENQYNYKQ</sequence>
<accession>A0A1K2IMF9</accession>
<dbReference type="STRING" id="369401.SAMN05428642_103107"/>
<evidence type="ECO:0008006" key="4">
    <source>
        <dbReference type="Google" id="ProtNLM"/>
    </source>
</evidence>
<dbReference type="RefSeq" id="WP_072402755.1">
    <property type="nucleotide sequence ID" value="NZ_FPKV01000003.1"/>
</dbReference>
<organism evidence="2 3">
    <name type="scientific">Flaviramulus basaltis</name>
    <dbReference type="NCBI Taxonomy" id="369401"/>
    <lineage>
        <taxon>Bacteria</taxon>
        <taxon>Pseudomonadati</taxon>
        <taxon>Bacteroidota</taxon>
        <taxon>Flavobacteriia</taxon>
        <taxon>Flavobacteriales</taxon>
        <taxon>Flavobacteriaceae</taxon>
        <taxon>Flaviramulus</taxon>
    </lineage>
</organism>
<keyword evidence="1" id="KW-0732">Signal</keyword>
<evidence type="ECO:0000313" key="3">
    <source>
        <dbReference type="Proteomes" id="UP000182544"/>
    </source>
</evidence>
<keyword evidence="3" id="KW-1185">Reference proteome</keyword>
<evidence type="ECO:0000256" key="1">
    <source>
        <dbReference type="SAM" id="SignalP"/>
    </source>
</evidence>
<dbReference type="Proteomes" id="UP000182544">
    <property type="component" value="Unassembled WGS sequence"/>
</dbReference>
<gene>
    <name evidence="2" type="ORF">SAMN05428642_103107</name>
</gene>
<feature type="chain" id="PRO_5012272961" description="YD repeat-containing protein" evidence="1">
    <location>
        <begin position="21"/>
        <end position="1155"/>
    </location>
</feature>
<evidence type="ECO:0000313" key="2">
    <source>
        <dbReference type="EMBL" id="SFZ93392.1"/>
    </source>
</evidence>
<dbReference type="OrthoDB" id="9814627at2"/>
<name>A0A1K2IMF9_9FLAO</name>
<protein>
    <recommendedName>
        <fullName evidence="4">YD repeat-containing protein</fullName>
    </recommendedName>
</protein>
<feature type="signal peptide" evidence="1">
    <location>
        <begin position="1"/>
        <end position="20"/>
    </location>
</feature>
<dbReference type="AlphaFoldDB" id="A0A1K2IMF9"/>
<dbReference type="EMBL" id="FPKV01000003">
    <property type="protein sequence ID" value="SFZ93392.1"/>
    <property type="molecule type" value="Genomic_DNA"/>
</dbReference>
<proteinExistence type="predicted"/>
<reference evidence="2 3" key="1">
    <citation type="submission" date="2016-10" db="EMBL/GenBank/DDBJ databases">
        <authorList>
            <person name="de Groot N.N."/>
        </authorList>
    </citation>
    <scope>NUCLEOTIDE SEQUENCE [LARGE SCALE GENOMIC DNA]</scope>
    <source>
        <strain evidence="2 3">DSM 18180</strain>
    </source>
</reference>